<dbReference type="GO" id="GO:0071555">
    <property type="term" value="P:cell wall organization"/>
    <property type="evidence" value="ECO:0007669"/>
    <property type="project" value="UniProtKB-KW"/>
</dbReference>
<gene>
    <name evidence="12 14" type="primary">murA</name>
    <name evidence="14" type="ORF">E6K71_07445</name>
</gene>
<evidence type="ECO:0000256" key="5">
    <source>
        <dbReference type="ARBA" id="ARBA00022679"/>
    </source>
</evidence>
<dbReference type="GO" id="GO:0008760">
    <property type="term" value="F:UDP-N-acetylglucosamine 1-carboxyvinyltransferase activity"/>
    <property type="evidence" value="ECO:0007669"/>
    <property type="project" value="UniProtKB-UniRule"/>
</dbReference>
<dbReference type="GO" id="GO:0019277">
    <property type="term" value="P:UDP-N-acetylgalactosamine biosynthetic process"/>
    <property type="evidence" value="ECO:0007669"/>
    <property type="project" value="InterPro"/>
</dbReference>
<evidence type="ECO:0000313" key="14">
    <source>
        <dbReference type="EMBL" id="TMQ48345.1"/>
    </source>
</evidence>
<evidence type="ECO:0000256" key="9">
    <source>
        <dbReference type="ARBA" id="ARBA00023316"/>
    </source>
</evidence>
<keyword evidence="7 12" id="KW-0573">Peptidoglycan synthesis</keyword>
<evidence type="ECO:0000256" key="3">
    <source>
        <dbReference type="ARBA" id="ARBA00022490"/>
    </source>
</evidence>
<dbReference type="InterPro" id="IPR013792">
    <property type="entry name" value="RNA3'P_cycl/enolpyr_Trfase_a/b"/>
</dbReference>
<feature type="binding site" evidence="12">
    <location>
        <begin position="122"/>
        <end position="126"/>
    </location>
    <ligand>
        <name>UDP-N-acetyl-alpha-D-glucosamine</name>
        <dbReference type="ChEBI" id="CHEBI:57705"/>
    </ligand>
</feature>
<dbReference type="NCBIfam" id="TIGR01072">
    <property type="entry name" value="murA"/>
    <property type="match status" value="1"/>
</dbReference>
<dbReference type="FunFam" id="3.65.10.10:FF:000001">
    <property type="entry name" value="UDP-N-acetylglucosamine 1-carboxyvinyltransferase"/>
    <property type="match status" value="1"/>
</dbReference>
<dbReference type="NCBIfam" id="NF006873">
    <property type="entry name" value="PRK09369.1"/>
    <property type="match status" value="1"/>
</dbReference>
<feature type="binding site" evidence="12">
    <location>
        <position position="93"/>
    </location>
    <ligand>
        <name>UDP-N-acetyl-alpha-D-glucosamine</name>
        <dbReference type="ChEBI" id="CHEBI:57705"/>
    </ligand>
</feature>
<dbReference type="SUPFAM" id="SSF55205">
    <property type="entry name" value="EPT/RTPC-like"/>
    <property type="match status" value="1"/>
</dbReference>
<dbReference type="HAMAP" id="MF_00111">
    <property type="entry name" value="MurA"/>
    <property type="match status" value="1"/>
</dbReference>
<evidence type="ECO:0000256" key="1">
    <source>
        <dbReference type="ARBA" id="ARBA00004496"/>
    </source>
</evidence>
<keyword evidence="12" id="KW-0670">Pyruvate</keyword>
<feature type="active site" description="Proton donor" evidence="12">
    <location>
        <position position="117"/>
    </location>
</feature>
<dbReference type="CDD" id="cd01555">
    <property type="entry name" value="UdpNAET"/>
    <property type="match status" value="1"/>
</dbReference>
<dbReference type="AlphaFoldDB" id="A0A538SAE8"/>
<comment type="caution">
    <text evidence="12">Lacks conserved residue(s) required for the propagation of feature annotation.</text>
</comment>
<dbReference type="InterPro" id="IPR001986">
    <property type="entry name" value="Enolpyruvate_Tfrase_dom"/>
</dbReference>
<comment type="subcellular location">
    <subcellularLocation>
        <location evidence="1 12">Cytoplasm</location>
    </subcellularLocation>
</comment>
<evidence type="ECO:0000259" key="13">
    <source>
        <dbReference type="Pfam" id="PF00275"/>
    </source>
</evidence>
<evidence type="ECO:0000256" key="2">
    <source>
        <dbReference type="ARBA" id="ARBA00004752"/>
    </source>
</evidence>
<dbReference type="GO" id="GO:0008360">
    <property type="term" value="P:regulation of cell shape"/>
    <property type="evidence" value="ECO:0007669"/>
    <property type="project" value="UniProtKB-KW"/>
</dbReference>
<dbReference type="InterPro" id="IPR005750">
    <property type="entry name" value="UDP_GlcNAc_COvinyl_MurA"/>
</dbReference>
<evidence type="ECO:0000256" key="10">
    <source>
        <dbReference type="ARBA" id="ARBA00038367"/>
    </source>
</evidence>
<evidence type="ECO:0000256" key="7">
    <source>
        <dbReference type="ARBA" id="ARBA00022984"/>
    </source>
</evidence>
<comment type="catalytic activity">
    <reaction evidence="11 12">
        <text>phosphoenolpyruvate + UDP-N-acetyl-alpha-D-glucosamine = UDP-N-acetyl-3-O-(1-carboxyvinyl)-alpha-D-glucosamine + phosphate</text>
        <dbReference type="Rhea" id="RHEA:18681"/>
        <dbReference type="ChEBI" id="CHEBI:43474"/>
        <dbReference type="ChEBI" id="CHEBI:57705"/>
        <dbReference type="ChEBI" id="CHEBI:58702"/>
        <dbReference type="ChEBI" id="CHEBI:68483"/>
        <dbReference type="EC" id="2.5.1.7"/>
    </reaction>
</comment>
<dbReference type="Pfam" id="PF00275">
    <property type="entry name" value="EPSP_synthase"/>
    <property type="match status" value="1"/>
</dbReference>
<dbReference type="UniPathway" id="UPA00219"/>
<dbReference type="GO" id="GO:0005737">
    <property type="term" value="C:cytoplasm"/>
    <property type="evidence" value="ECO:0007669"/>
    <property type="project" value="UniProtKB-SubCell"/>
</dbReference>
<keyword evidence="5 12" id="KW-0808">Transferase</keyword>
<feature type="binding site" evidence="12">
    <location>
        <position position="327"/>
    </location>
    <ligand>
        <name>UDP-N-acetyl-alpha-D-glucosamine</name>
        <dbReference type="ChEBI" id="CHEBI:57705"/>
    </ligand>
</feature>
<feature type="binding site" evidence="12">
    <location>
        <position position="305"/>
    </location>
    <ligand>
        <name>UDP-N-acetyl-alpha-D-glucosamine</name>
        <dbReference type="ChEBI" id="CHEBI:57705"/>
    </ligand>
</feature>
<dbReference type="PANTHER" id="PTHR43783:SF1">
    <property type="entry name" value="UDP-N-ACETYLGLUCOSAMINE 1-CARBOXYVINYLTRANSFERASE"/>
    <property type="match status" value="1"/>
</dbReference>
<evidence type="ECO:0000256" key="6">
    <source>
        <dbReference type="ARBA" id="ARBA00022960"/>
    </source>
</evidence>
<name>A0A538SAE8_UNCEI</name>
<keyword evidence="6 12" id="KW-0133">Cell shape</keyword>
<keyword evidence="9 12" id="KW-0961">Cell wall biogenesis/degradation</keyword>
<keyword evidence="3 12" id="KW-0963">Cytoplasm</keyword>
<organism evidence="14 15">
    <name type="scientific">Eiseniibacteriota bacterium</name>
    <dbReference type="NCBI Taxonomy" id="2212470"/>
    <lineage>
        <taxon>Bacteria</taxon>
        <taxon>Candidatus Eiseniibacteriota</taxon>
    </lineage>
</organism>
<dbReference type="PANTHER" id="PTHR43783">
    <property type="entry name" value="UDP-N-ACETYLGLUCOSAMINE 1-CARBOXYVINYLTRANSFERASE"/>
    <property type="match status" value="1"/>
</dbReference>
<dbReference type="GO" id="GO:0009252">
    <property type="term" value="P:peptidoglycan biosynthetic process"/>
    <property type="evidence" value="ECO:0007669"/>
    <property type="project" value="UniProtKB-UniRule"/>
</dbReference>
<comment type="pathway">
    <text evidence="2 12">Cell wall biogenesis; peptidoglycan biosynthesis.</text>
</comment>
<reference evidence="14 15" key="1">
    <citation type="journal article" date="2019" name="Nat. Microbiol.">
        <title>Mediterranean grassland soil C-N compound turnover is dependent on rainfall and depth, and is mediated by genomically divergent microorganisms.</title>
        <authorList>
            <person name="Diamond S."/>
            <person name="Andeer P.F."/>
            <person name="Li Z."/>
            <person name="Crits-Christoph A."/>
            <person name="Burstein D."/>
            <person name="Anantharaman K."/>
            <person name="Lane K.R."/>
            <person name="Thomas B.C."/>
            <person name="Pan C."/>
            <person name="Northen T.R."/>
            <person name="Banfield J.F."/>
        </authorList>
    </citation>
    <scope>NUCLEOTIDE SEQUENCE [LARGE SCALE GENOMIC DNA]</scope>
    <source>
        <strain evidence="14">WS_1</strain>
    </source>
</reference>
<dbReference type="Gene3D" id="3.65.10.10">
    <property type="entry name" value="Enolpyruvate transferase domain"/>
    <property type="match status" value="2"/>
</dbReference>
<comment type="similarity">
    <text evidence="10 12">Belongs to the EPSP synthase family. MurA subfamily.</text>
</comment>
<evidence type="ECO:0000256" key="11">
    <source>
        <dbReference type="ARBA" id="ARBA00047527"/>
    </source>
</evidence>
<feature type="domain" description="Enolpyruvate transferase" evidence="13">
    <location>
        <begin position="7"/>
        <end position="406"/>
    </location>
</feature>
<evidence type="ECO:0000313" key="15">
    <source>
        <dbReference type="Proteomes" id="UP000316292"/>
    </source>
</evidence>
<evidence type="ECO:0000256" key="12">
    <source>
        <dbReference type="HAMAP-Rule" id="MF_00111"/>
    </source>
</evidence>
<dbReference type="InterPro" id="IPR050068">
    <property type="entry name" value="MurA_subfamily"/>
</dbReference>
<evidence type="ECO:0000256" key="8">
    <source>
        <dbReference type="ARBA" id="ARBA00023306"/>
    </source>
</evidence>
<evidence type="ECO:0000256" key="4">
    <source>
        <dbReference type="ARBA" id="ARBA00022618"/>
    </source>
</evidence>
<comment type="caution">
    <text evidence="14">The sequence shown here is derived from an EMBL/GenBank/DDBJ whole genome shotgun (WGS) entry which is preliminary data.</text>
</comment>
<dbReference type="Proteomes" id="UP000316292">
    <property type="component" value="Unassembled WGS sequence"/>
</dbReference>
<proteinExistence type="inferred from homology"/>
<protein>
    <recommendedName>
        <fullName evidence="12">UDP-N-acetylglucosamine 1-carboxyvinyltransferase</fullName>
        <ecNumber evidence="12">2.5.1.7</ecNumber>
    </recommendedName>
    <alternativeName>
        <fullName evidence="12">Enoylpyruvate transferase</fullName>
    </alternativeName>
    <alternativeName>
        <fullName evidence="12">UDP-N-acetylglucosamine enolpyruvyl transferase</fullName>
        <shortName evidence="12">EPT</shortName>
    </alternativeName>
</protein>
<dbReference type="InterPro" id="IPR036968">
    <property type="entry name" value="Enolpyruvate_Tfrase_sf"/>
</dbReference>
<comment type="function">
    <text evidence="12">Cell wall formation. Adds enolpyruvyl to UDP-N-acetylglucosamine.</text>
</comment>
<dbReference type="GO" id="GO:0051301">
    <property type="term" value="P:cell division"/>
    <property type="evidence" value="ECO:0007669"/>
    <property type="project" value="UniProtKB-KW"/>
</dbReference>
<dbReference type="EC" id="2.5.1.7" evidence="12"/>
<feature type="binding site" evidence="12">
    <location>
        <begin position="22"/>
        <end position="23"/>
    </location>
    <ligand>
        <name>phosphoenolpyruvate</name>
        <dbReference type="ChEBI" id="CHEBI:58702"/>
    </ligand>
</feature>
<keyword evidence="8 12" id="KW-0131">Cell cycle</keyword>
<accession>A0A538SAE8</accession>
<sequence length="418" mass="44507">MDEVWIEGGRKLRGSVPVSGSKNATLPILAATLLAPGIYRFTNVPNLKDVSTMLELLSLFGVRSKRDDDHGLFVDSTNARNAEAPYELVKTMRASVYVLGPLLARFGEARVSLPGGCAWGPRPVDLHIKGMQKLGAEVEIEHGYIVARCDKLRGSHISFEISSVGATGNILMAAAVAEGETVIENAACEPEIEALAQFLVSTGVGIDGVGTPRLTIHGARHLHPADAAMIPDRIEAGTFLAAAVITGGDVEATNVEPDHLGAVFGKLEEAGAEVYVGERSVRVRAPDRPQALRVATAPYPGFPTDMQAQFMALLSVAGGTSVITDTIYQDRFTHVAELQRLGADIRVEGNTATVHGVPSLSGAPVMATDLRASAALILAGLVAQKETRVSRIYHLDRGYERIEEKLQGLGAAIRRVRV</sequence>
<keyword evidence="4 12" id="KW-0132">Cell division</keyword>
<feature type="modified residue" description="2-(S-cysteinyl)pyruvic acid O-phosphothioketal" evidence="12">
    <location>
        <position position="117"/>
    </location>
</feature>
<dbReference type="EMBL" id="VBOR01000078">
    <property type="protein sequence ID" value="TMQ48345.1"/>
    <property type="molecule type" value="Genomic_DNA"/>
</dbReference>